<dbReference type="InterPro" id="IPR039261">
    <property type="entry name" value="FNR_nucleotide-bd"/>
</dbReference>
<dbReference type="RefSeq" id="WP_091450738.1">
    <property type="nucleotide sequence ID" value="NZ_FMZZ01000006.1"/>
</dbReference>
<dbReference type="GO" id="GO:0016491">
    <property type="term" value="F:oxidoreductase activity"/>
    <property type="evidence" value="ECO:0007669"/>
    <property type="project" value="UniProtKB-KW"/>
</dbReference>
<dbReference type="Gene3D" id="2.40.30.10">
    <property type="entry name" value="Translation factors"/>
    <property type="match status" value="1"/>
</dbReference>
<gene>
    <name evidence="10" type="ORF">SAMN05216174_106288</name>
</gene>
<evidence type="ECO:0000259" key="8">
    <source>
        <dbReference type="PROSITE" id="PS51085"/>
    </source>
</evidence>
<sequence>MVFSGAGSGDWSAPPDLYGRPRADRAMLGVARVVSGVLRLSRRGVRRQPVVRPVDRDLRLVVRAVTAEADGVVSLRLADPAGAALPPWRPGGHLDVVLPSGRCRQYSLCGDPADRLGYRIAVRLVPNGGGGSVEIHSSVGVGDVLTVRGPRTAFPFVGRGPYLFVAGGIGITPILPMVHAAERAGADWRLVYTGRTRASMPFLDELPGDERVSIVEGMPTAAELLATAPEGASVYLCGPPPMVAAVRGEWGGALHFERFSAAPVVNGKPFEMQVGVGGPVVPVAADETALTALLRVRPDAAYSCRQGFCGTCEVKVAAGAVDGRGRALSEEDSMLVCVSRAVGDRLVLDV</sequence>
<keyword evidence="3" id="KW-0001">2Fe-2S</keyword>
<dbReference type="SUPFAM" id="SSF52343">
    <property type="entry name" value="Ferredoxin reductase-like, C-terminal NADP-linked domain"/>
    <property type="match status" value="1"/>
</dbReference>
<keyword evidence="5" id="KW-0560">Oxidoreductase</keyword>
<dbReference type="SUPFAM" id="SSF63380">
    <property type="entry name" value="Riboflavin synthase domain-like"/>
    <property type="match status" value="1"/>
</dbReference>
<dbReference type="Gene3D" id="3.40.50.80">
    <property type="entry name" value="Nucleotide-binding domain of ferredoxin-NADP reductase (FNR) module"/>
    <property type="match status" value="1"/>
</dbReference>
<evidence type="ECO:0000256" key="1">
    <source>
        <dbReference type="ARBA" id="ARBA00001974"/>
    </source>
</evidence>
<dbReference type="InterPro" id="IPR050415">
    <property type="entry name" value="MRET"/>
</dbReference>
<dbReference type="OrthoDB" id="3807506at2"/>
<dbReference type="Gene3D" id="3.10.20.30">
    <property type="match status" value="1"/>
</dbReference>
<accession>A0A1G6RES8</accession>
<name>A0A1G6RES8_9PSEU</name>
<keyword evidence="2" id="KW-0285">Flavoprotein</keyword>
<dbReference type="PROSITE" id="PS51384">
    <property type="entry name" value="FAD_FR"/>
    <property type="match status" value="1"/>
</dbReference>
<dbReference type="InterPro" id="IPR001041">
    <property type="entry name" value="2Fe-2S_ferredoxin-type"/>
</dbReference>
<dbReference type="PRINTS" id="PR00409">
    <property type="entry name" value="PHDIOXRDTASE"/>
</dbReference>
<dbReference type="SUPFAM" id="SSF54292">
    <property type="entry name" value="2Fe-2S ferredoxin-like"/>
    <property type="match status" value="1"/>
</dbReference>
<evidence type="ECO:0000256" key="7">
    <source>
        <dbReference type="ARBA" id="ARBA00023014"/>
    </source>
</evidence>
<evidence type="ECO:0000259" key="9">
    <source>
        <dbReference type="PROSITE" id="PS51384"/>
    </source>
</evidence>
<dbReference type="PANTHER" id="PTHR47354:SF1">
    <property type="entry name" value="CARNITINE MONOOXYGENASE REDUCTASE SUBUNIT"/>
    <property type="match status" value="1"/>
</dbReference>
<reference evidence="11" key="1">
    <citation type="submission" date="2016-10" db="EMBL/GenBank/DDBJ databases">
        <authorList>
            <person name="Varghese N."/>
            <person name="Submissions S."/>
        </authorList>
    </citation>
    <scope>NUCLEOTIDE SEQUENCE [LARGE SCALE GENOMIC DNA]</scope>
    <source>
        <strain evidence="11">IBRC-M 10403</strain>
    </source>
</reference>
<keyword evidence="4" id="KW-0479">Metal-binding</keyword>
<keyword evidence="7" id="KW-0411">Iron-sulfur</keyword>
<evidence type="ECO:0000256" key="4">
    <source>
        <dbReference type="ARBA" id="ARBA00022723"/>
    </source>
</evidence>
<dbReference type="InterPro" id="IPR017938">
    <property type="entry name" value="Riboflavin_synthase-like_b-brl"/>
</dbReference>
<dbReference type="EMBL" id="FMZZ01000006">
    <property type="protein sequence ID" value="SDD02555.1"/>
    <property type="molecule type" value="Genomic_DNA"/>
</dbReference>
<evidence type="ECO:0000313" key="11">
    <source>
        <dbReference type="Proteomes" id="UP000199501"/>
    </source>
</evidence>
<dbReference type="GO" id="GO:0051537">
    <property type="term" value="F:2 iron, 2 sulfur cluster binding"/>
    <property type="evidence" value="ECO:0007669"/>
    <property type="project" value="UniProtKB-KW"/>
</dbReference>
<keyword evidence="11" id="KW-1185">Reference proteome</keyword>
<feature type="domain" description="2Fe-2S ferredoxin-type" evidence="8">
    <location>
        <begin position="270"/>
        <end position="350"/>
    </location>
</feature>
<evidence type="ECO:0000256" key="2">
    <source>
        <dbReference type="ARBA" id="ARBA00022630"/>
    </source>
</evidence>
<dbReference type="PROSITE" id="PS00197">
    <property type="entry name" value="2FE2S_FER_1"/>
    <property type="match status" value="1"/>
</dbReference>
<proteinExistence type="predicted"/>
<evidence type="ECO:0000313" key="10">
    <source>
        <dbReference type="EMBL" id="SDD02555.1"/>
    </source>
</evidence>
<dbReference type="STRING" id="1271860.SAMN05216174_106288"/>
<evidence type="ECO:0000256" key="3">
    <source>
        <dbReference type="ARBA" id="ARBA00022714"/>
    </source>
</evidence>
<evidence type="ECO:0000256" key="6">
    <source>
        <dbReference type="ARBA" id="ARBA00023004"/>
    </source>
</evidence>
<dbReference type="CDD" id="cd00207">
    <property type="entry name" value="fer2"/>
    <property type="match status" value="1"/>
</dbReference>
<dbReference type="CDD" id="cd06185">
    <property type="entry name" value="PDR_like"/>
    <property type="match status" value="1"/>
</dbReference>
<dbReference type="Pfam" id="PF00111">
    <property type="entry name" value="Fer2"/>
    <property type="match status" value="1"/>
</dbReference>
<dbReference type="AlphaFoldDB" id="A0A1G6RES8"/>
<feature type="domain" description="FAD-binding FR-type" evidence="9">
    <location>
        <begin position="55"/>
        <end position="157"/>
    </location>
</feature>
<dbReference type="InterPro" id="IPR036010">
    <property type="entry name" value="2Fe-2S_ferredoxin-like_sf"/>
</dbReference>
<dbReference type="GO" id="GO:0046872">
    <property type="term" value="F:metal ion binding"/>
    <property type="evidence" value="ECO:0007669"/>
    <property type="project" value="UniProtKB-KW"/>
</dbReference>
<organism evidence="10 11">
    <name type="scientific">Actinokineospora iranica</name>
    <dbReference type="NCBI Taxonomy" id="1271860"/>
    <lineage>
        <taxon>Bacteria</taxon>
        <taxon>Bacillati</taxon>
        <taxon>Actinomycetota</taxon>
        <taxon>Actinomycetes</taxon>
        <taxon>Pseudonocardiales</taxon>
        <taxon>Pseudonocardiaceae</taxon>
        <taxon>Actinokineospora</taxon>
    </lineage>
</organism>
<evidence type="ECO:0000256" key="5">
    <source>
        <dbReference type="ARBA" id="ARBA00023002"/>
    </source>
</evidence>
<dbReference type="PROSITE" id="PS51085">
    <property type="entry name" value="2FE2S_FER_2"/>
    <property type="match status" value="1"/>
</dbReference>
<protein>
    <submittedName>
        <fullName evidence="10">Ferredoxin-NADP reductase</fullName>
    </submittedName>
</protein>
<dbReference type="PANTHER" id="PTHR47354">
    <property type="entry name" value="NADH OXIDOREDUCTASE HCR"/>
    <property type="match status" value="1"/>
</dbReference>
<dbReference type="Proteomes" id="UP000199501">
    <property type="component" value="Unassembled WGS sequence"/>
</dbReference>
<dbReference type="InterPro" id="IPR017927">
    <property type="entry name" value="FAD-bd_FR_type"/>
</dbReference>
<dbReference type="InterPro" id="IPR006058">
    <property type="entry name" value="2Fe2S_fd_BS"/>
</dbReference>
<dbReference type="InterPro" id="IPR012675">
    <property type="entry name" value="Beta-grasp_dom_sf"/>
</dbReference>
<comment type="cofactor">
    <cofactor evidence="1">
        <name>FAD</name>
        <dbReference type="ChEBI" id="CHEBI:57692"/>
    </cofactor>
</comment>
<keyword evidence="6" id="KW-0408">Iron</keyword>